<keyword evidence="2 8" id="KW-0645">Protease</keyword>
<evidence type="ECO:0000256" key="3">
    <source>
        <dbReference type="ARBA" id="ARBA00022763"/>
    </source>
</evidence>
<dbReference type="Pfam" id="PF02586">
    <property type="entry name" value="SRAP"/>
    <property type="match status" value="1"/>
</dbReference>
<protein>
    <recommendedName>
        <fullName evidence="8">Abasic site processing protein</fullName>
        <ecNumber evidence="8">3.4.-.-</ecNumber>
    </recommendedName>
</protein>
<evidence type="ECO:0000256" key="5">
    <source>
        <dbReference type="ARBA" id="ARBA00023124"/>
    </source>
</evidence>
<keyword evidence="3" id="KW-0227">DNA damage</keyword>
<gene>
    <name evidence="9" type="ORF">DF223_02120</name>
</gene>
<dbReference type="RefSeq" id="WP_108962027.1">
    <property type="nucleotide sequence ID" value="NZ_QEFB01000001.1"/>
</dbReference>
<dbReference type="Proteomes" id="UP000244962">
    <property type="component" value="Unassembled WGS sequence"/>
</dbReference>
<evidence type="ECO:0000256" key="1">
    <source>
        <dbReference type="ARBA" id="ARBA00008136"/>
    </source>
</evidence>
<dbReference type="GO" id="GO:0008233">
    <property type="term" value="F:peptidase activity"/>
    <property type="evidence" value="ECO:0007669"/>
    <property type="project" value="UniProtKB-KW"/>
</dbReference>
<name>A0A2U1TH53_9MICO</name>
<evidence type="ECO:0000313" key="10">
    <source>
        <dbReference type="Proteomes" id="UP000244962"/>
    </source>
</evidence>
<dbReference type="Gene3D" id="3.90.1680.10">
    <property type="entry name" value="SOS response associated peptidase-like"/>
    <property type="match status" value="1"/>
</dbReference>
<dbReference type="GO" id="GO:0106300">
    <property type="term" value="P:protein-DNA covalent cross-linking repair"/>
    <property type="evidence" value="ECO:0007669"/>
    <property type="project" value="InterPro"/>
</dbReference>
<keyword evidence="6" id="KW-0238">DNA-binding</keyword>
<dbReference type="SUPFAM" id="SSF143081">
    <property type="entry name" value="BB1717-like"/>
    <property type="match status" value="1"/>
</dbReference>
<proteinExistence type="inferred from homology"/>
<dbReference type="InterPro" id="IPR036590">
    <property type="entry name" value="SRAP-like"/>
</dbReference>
<dbReference type="EMBL" id="QEFB01000001">
    <property type="protein sequence ID" value="PWC08170.1"/>
    <property type="molecule type" value="Genomic_DNA"/>
</dbReference>
<dbReference type="InterPro" id="IPR003738">
    <property type="entry name" value="SRAP"/>
</dbReference>
<dbReference type="PANTHER" id="PTHR13604:SF0">
    <property type="entry name" value="ABASIC SITE PROCESSING PROTEIN HMCES"/>
    <property type="match status" value="1"/>
</dbReference>
<dbReference type="AlphaFoldDB" id="A0A2U1TH53"/>
<keyword evidence="4 8" id="KW-0378">Hydrolase</keyword>
<dbReference type="PANTHER" id="PTHR13604">
    <property type="entry name" value="DC12-RELATED"/>
    <property type="match status" value="1"/>
</dbReference>
<reference evidence="10" key="1">
    <citation type="submission" date="2018-04" db="EMBL/GenBank/DDBJ databases">
        <authorList>
            <person name="Liu S."/>
            <person name="Wang Z."/>
            <person name="Li J."/>
        </authorList>
    </citation>
    <scope>NUCLEOTIDE SEQUENCE [LARGE SCALE GENOMIC DNA]</scope>
    <source>
        <strain evidence="10">622</strain>
    </source>
</reference>
<evidence type="ECO:0000256" key="8">
    <source>
        <dbReference type="RuleBase" id="RU364100"/>
    </source>
</evidence>
<organism evidence="9 10">
    <name type="scientific">Mycetocola zhujimingii</name>
    <dbReference type="NCBI Taxonomy" id="2079792"/>
    <lineage>
        <taxon>Bacteria</taxon>
        <taxon>Bacillati</taxon>
        <taxon>Actinomycetota</taxon>
        <taxon>Actinomycetes</taxon>
        <taxon>Micrococcales</taxon>
        <taxon>Microbacteriaceae</taxon>
        <taxon>Mycetocola</taxon>
    </lineage>
</organism>
<dbReference type="EC" id="3.4.-.-" evidence="8"/>
<comment type="caution">
    <text evidence="9">The sequence shown here is derived from an EMBL/GenBank/DDBJ whole genome shotgun (WGS) entry which is preliminary data.</text>
</comment>
<accession>A0A2U1TH53</accession>
<comment type="similarity">
    <text evidence="1 8">Belongs to the SOS response-associated peptidase family.</text>
</comment>
<evidence type="ECO:0000256" key="6">
    <source>
        <dbReference type="ARBA" id="ARBA00023125"/>
    </source>
</evidence>
<evidence type="ECO:0000313" key="9">
    <source>
        <dbReference type="EMBL" id="PWC08170.1"/>
    </source>
</evidence>
<evidence type="ECO:0000256" key="7">
    <source>
        <dbReference type="ARBA" id="ARBA00023239"/>
    </source>
</evidence>
<dbReference type="GO" id="GO:0003697">
    <property type="term" value="F:single-stranded DNA binding"/>
    <property type="evidence" value="ECO:0007669"/>
    <property type="project" value="InterPro"/>
</dbReference>
<keyword evidence="7" id="KW-0456">Lyase</keyword>
<dbReference type="GO" id="GO:0006508">
    <property type="term" value="P:proteolysis"/>
    <property type="evidence" value="ECO:0007669"/>
    <property type="project" value="UniProtKB-KW"/>
</dbReference>
<keyword evidence="10" id="KW-1185">Reference proteome</keyword>
<keyword evidence="5" id="KW-0190">Covalent protein-DNA linkage</keyword>
<sequence length="237" mass="26182">MCGRFAMNKDTDDLIREFMTTTGRPAPEWRPSWNVAPTDSVPVVRERSGERELDLVRWGIVSPSSPTFGGGKPIINARIETVATNGLFKSAFASHRCIVPASGYYEWQLQNGGKQPYFISGEKSDLAMAGIIRAWPDRSKDQGDPDYWRLSMAIITRDAHVAPGEVHDRMPACLTPDRFDAWLGSELAPGELLTLLDESSFDVAHELGYHPVSKAVNSVRNDGPELVGPIELDSVEL</sequence>
<evidence type="ECO:0000256" key="4">
    <source>
        <dbReference type="ARBA" id="ARBA00022801"/>
    </source>
</evidence>
<evidence type="ECO:0000256" key="2">
    <source>
        <dbReference type="ARBA" id="ARBA00022670"/>
    </source>
</evidence>
<dbReference type="GO" id="GO:0016829">
    <property type="term" value="F:lyase activity"/>
    <property type="evidence" value="ECO:0007669"/>
    <property type="project" value="UniProtKB-KW"/>
</dbReference>